<dbReference type="EMBL" id="LMVP01000246">
    <property type="protein sequence ID" value="PAV12431.1"/>
    <property type="molecule type" value="Genomic_DNA"/>
</dbReference>
<gene>
    <name evidence="1" type="ORF">ASJ81_06650</name>
</gene>
<proteinExistence type="predicted"/>
<comment type="caution">
    <text evidence="1">The sequence shown here is derived from an EMBL/GenBank/DDBJ whole genome shotgun (WGS) entry which is preliminary data.</text>
</comment>
<keyword evidence="2" id="KW-1185">Reference proteome</keyword>
<reference evidence="1 2" key="1">
    <citation type="journal article" date="2017" name="BMC Genomics">
        <title>Genomic analysis of methanogenic archaea reveals a shift towards energy conservation.</title>
        <authorList>
            <person name="Gilmore S.P."/>
            <person name="Henske J.K."/>
            <person name="Sexton J.A."/>
            <person name="Solomon K.V."/>
            <person name="Seppala S."/>
            <person name="Yoo J.I."/>
            <person name="Huyett L.M."/>
            <person name="Pressman A."/>
            <person name="Cogan J.Z."/>
            <person name="Kivenson V."/>
            <person name="Peng X."/>
            <person name="Tan Y."/>
            <person name="Valentine D.L."/>
            <person name="O'Malley M.A."/>
        </authorList>
    </citation>
    <scope>NUCLEOTIDE SEQUENCE [LARGE SCALE GENOMIC DNA]</scope>
    <source>
        <strain evidence="1 2">MC-15</strain>
    </source>
</reference>
<evidence type="ECO:0000313" key="2">
    <source>
        <dbReference type="Proteomes" id="UP000218164"/>
    </source>
</evidence>
<organism evidence="1 2">
    <name type="scientific">Methanosarcina spelaei</name>
    <dbReference type="NCBI Taxonomy" id="1036679"/>
    <lineage>
        <taxon>Archaea</taxon>
        <taxon>Methanobacteriati</taxon>
        <taxon>Methanobacteriota</taxon>
        <taxon>Stenosarchaea group</taxon>
        <taxon>Methanomicrobia</taxon>
        <taxon>Methanosarcinales</taxon>
        <taxon>Methanosarcinaceae</taxon>
        <taxon>Methanosarcina</taxon>
    </lineage>
</organism>
<name>A0A2A2HSD9_9EURY</name>
<sequence length="62" mass="7308">MKQKQMTPNKTVSSNKINDFKQRKALKEVTVNPDVKKPDIFVQGYRSPEVHRKQPMFNLILH</sequence>
<evidence type="ECO:0000313" key="1">
    <source>
        <dbReference type="EMBL" id="PAV12431.1"/>
    </source>
</evidence>
<dbReference type="AlphaFoldDB" id="A0A2A2HSD9"/>
<accession>A0A2A2HSD9</accession>
<dbReference type="RefSeq" id="WP_170943297.1">
    <property type="nucleotide sequence ID" value="NZ_LMVP01000246.1"/>
</dbReference>
<dbReference type="Proteomes" id="UP000218164">
    <property type="component" value="Unassembled WGS sequence"/>
</dbReference>
<protein>
    <submittedName>
        <fullName evidence="1">Uncharacterized protein</fullName>
    </submittedName>
</protein>